<dbReference type="InterPro" id="IPR040536">
    <property type="entry name" value="ASPCH"/>
</dbReference>
<evidence type="ECO:0000313" key="4">
    <source>
        <dbReference type="Proteomes" id="UP000001317"/>
    </source>
</evidence>
<name>B0TNW6_SHEHH</name>
<dbReference type="eggNOG" id="ENOG50312QX">
    <property type="taxonomic scope" value="Bacteria"/>
</dbReference>
<dbReference type="Pfam" id="PF18492">
    <property type="entry name" value="ORF_2_N"/>
    <property type="match status" value="1"/>
</dbReference>
<reference evidence="3" key="1">
    <citation type="submission" date="2008-01" db="EMBL/GenBank/DDBJ databases">
        <title>Complete sequence of Shewanella halifaxensis HAW-EB4.</title>
        <authorList>
            <consortium name="US DOE Joint Genome Institute"/>
            <person name="Copeland A."/>
            <person name="Lucas S."/>
            <person name="Lapidus A."/>
            <person name="Glavina del Rio T."/>
            <person name="Dalin E."/>
            <person name="Tice H."/>
            <person name="Bruce D."/>
            <person name="Goodwin L."/>
            <person name="Pitluck S."/>
            <person name="Sims D."/>
            <person name="Brettin T."/>
            <person name="Detter J.C."/>
            <person name="Han C."/>
            <person name="Kuske C.R."/>
            <person name="Schmutz J."/>
            <person name="Larimer F."/>
            <person name="Land M."/>
            <person name="Hauser L."/>
            <person name="Kyrpides N."/>
            <person name="Kim E."/>
            <person name="Zhao J.-S."/>
            <person name="Richardson P."/>
        </authorList>
    </citation>
    <scope>NUCLEOTIDE SEQUENCE [LARGE SCALE GENOMIC DNA]</scope>
    <source>
        <strain evidence="3">HAW-EB4</strain>
    </source>
</reference>
<feature type="chain" id="PRO_5002756604" description="ASP external chaperone domain-containing protein" evidence="1">
    <location>
        <begin position="20"/>
        <end position="158"/>
    </location>
</feature>
<dbReference type="KEGG" id="shl:Shal_0293"/>
<feature type="domain" description="ASP external chaperone" evidence="2">
    <location>
        <begin position="37"/>
        <end position="157"/>
    </location>
</feature>
<dbReference type="EMBL" id="CP000931">
    <property type="protein sequence ID" value="ABZ74869.1"/>
    <property type="molecule type" value="Genomic_DNA"/>
</dbReference>
<evidence type="ECO:0000313" key="3">
    <source>
        <dbReference type="EMBL" id="ABZ74869.1"/>
    </source>
</evidence>
<keyword evidence="1" id="KW-0732">Signal</keyword>
<evidence type="ECO:0000259" key="2">
    <source>
        <dbReference type="Pfam" id="PF18492"/>
    </source>
</evidence>
<proteinExistence type="predicted"/>
<feature type="signal peptide" evidence="1">
    <location>
        <begin position="1"/>
        <end position="19"/>
    </location>
</feature>
<sequence length="158" mass="17086">MKKTIMLMAIFAISSQAFASVTKELPIVVTQDYSTIGTVYLQGEKFQKVVKDEAKGGPAMMQRAFGPVELFAGDMIKGGQVSKVATLNGKFFLSLKNEADIEAIAKSHGLGVEFTKGKLAILKAPQDMELSALLDILSNDARVSMVNLEQITNEMAPE</sequence>
<gene>
    <name evidence="3" type="ordered locus">Shal_0293</name>
</gene>
<dbReference type="RefSeq" id="WP_012275424.1">
    <property type="nucleotide sequence ID" value="NC_010334.1"/>
</dbReference>
<dbReference type="OrthoDB" id="9833658at2"/>
<dbReference type="Proteomes" id="UP000001317">
    <property type="component" value="Chromosome"/>
</dbReference>
<protein>
    <recommendedName>
        <fullName evidence="2">ASP external chaperone domain-containing protein</fullName>
    </recommendedName>
</protein>
<keyword evidence="4" id="KW-1185">Reference proteome</keyword>
<evidence type="ECO:0000256" key="1">
    <source>
        <dbReference type="SAM" id="SignalP"/>
    </source>
</evidence>
<accession>B0TNW6</accession>
<dbReference type="AlphaFoldDB" id="B0TNW6"/>
<organism evidence="3 4">
    <name type="scientific">Shewanella halifaxensis (strain HAW-EB4)</name>
    <dbReference type="NCBI Taxonomy" id="458817"/>
    <lineage>
        <taxon>Bacteria</taxon>
        <taxon>Pseudomonadati</taxon>
        <taxon>Pseudomonadota</taxon>
        <taxon>Gammaproteobacteria</taxon>
        <taxon>Alteromonadales</taxon>
        <taxon>Shewanellaceae</taxon>
        <taxon>Shewanella</taxon>
    </lineage>
</organism>
<dbReference type="HOGENOM" id="CLU_1668197_0_0_6"/>